<dbReference type="InterPro" id="IPR056073">
    <property type="entry name" value="DUF7656"/>
</dbReference>
<evidence type="ECO:0000259" key="3">
    <source>
        <dbReference type="Pfam" id="PF24676"/>
    </source>
</evidence>
<feature type="domain" description="DUF8206" evidence="4">
    <location>
        <begin position="811"/>
        <end position="894"/>
    </location>
</feature>
<name>A0A2A2KPB0_9BILA</name>
<gene>
    <name evidence="5" type="ORF">WR25_16820</name>
</gene>
<dbReference type="Pfam" id="PF24676">
    <property type="entry name" value="DUF7656"/>
    <property type="match status" value="1"/>
</dbReference>
<evidence type="ECO:0000313" key="6">
    <source>
        <dbReference type="Proteomes" id="UP000218231"/>
    </source>
</evidence>
<dbReference type="PANTHER" id="PTHR32046">
    <property type="entry name" value="G DOMAIN-CONTAINING PROTEIN"/>
    <property type="match status" value="1"/>
</dbReference>
<evidence type="ECO:0000259" key="4">
    <source>
        <dbReference type="Pfam" id="PF26633"/>
    </source>
</evidence>
<dbReference type="Pfam" id="PF26633">
    <property type="entry name" value="DUF8206"/>
    <property type="match status" value="1"/>
</dbReference>
<sequence>MTTKHEAIKIDNNKVVSLLSPDAVRSTPNATHVVVAIQWGAVAIAMLKCSNEENEDKTEVEAALKAKLACLEIGATGQGSISDTSTSKLHGFEFEFFIDALPNGDDVPQTVEQAVSFMKKLPALVANANGGKGTPICYTLLPLSAFKYYLGAIDSLNQIKSIDGNAIEEAVQIFDEMNQSQRVLNEIHEDFEKYSFCITDDAVQNVFQRLQLIKATQTNIKEQLHKAIVDIRHGRSDAQAIFSITRDYHNQSASRTAVKTFINSLMSLWEKINYAAYIQKKGAHYIGKGVSLESKRMKHNSSECYIFFCSWNQPQGLVDNKRYFNSLIEEKKFSCFLVDIDSQPEVSKREGVDGGNRICLFSDGEYISNDCFGEYTKDKKKCLVKCTQKRTKTTEKPNKRVDVDLICPKSLKGRYCSKDMNEWFCADCRERLQYDFNHSFLCDCGSAPINTFQFRCPDPKHGMNFIGFSDNKYLTNLVKQLRPKEINILILGETGVGKSTWINGFANYLTFQTLKEAEKGRQIYLVPSQFTITDSDGKIRDIQVGKAENESFDVGASSTQKPKSYVFNVGKKTIRLIDTPGIGDCRGADQDALNFSSILQYIANFSDIHGICILLKPNNSRMNIVFKYCINELLTHLHVSAAQNIAFCFTNARGTFYRPGDTLPILKKFLGDLETNRGVEISLSKGTTYYCMDNESFRFLCCLHEGEKFAEEEHKNFEQSWTLAVRETETLLSHFEKDVDPHIVGQTVSLNETRKLILMLAKPLADISQIIQDNISEVNTKKDMITKLDARDIDLKKHLMITQIGFETKRLNYPRTVCTGTNCVEIQTLPNSNTKMTIYKTICHGHCGLDGIVPETCPCQELQNCAAMDRSSPSNVVCSICKCSWSVHIHIKFEQIKVNITIKNPVTEQLLQQNLTSKEKQECLIKSLNDRVKKYEEEQKTIDKICAKFGAFLKENSILPYNDAIEDYLKFNIGELERQGNSTKSSETLQEVKQLKEQLKQYKETKRLLDENMKSGVAKKVEATEIKKMQKELEQLELTGKDIKKLFDATVCGQQTNFQYTETYFDDSKHRKKNNKPYVPSQGNFQSEMSEYNSGKQHGRYNPLRLIDWALGTNS</sequence>
<dbReference type="SUPFAM" id="SSF52540">
    <property type="entry name" value="P-loop containing nucleoside triphosphate hydrolases"/>
    <property type="match status" value="2"/>
</dbReference>
<keyword evidence="1" id="KW-0175">Coiled coil</keyword>
<feature type="domain" description="DUF7656" evidence="3">
    <location>
        <begin position="278"/>
        <end position="375"/>
    </location>
</feature>
<feature type="coiled-coil region" evidence="1">
    <location>
        <begin position="985"/>
        <end position="1046"/>
    </location>
</feature>
<dbReference type="InterPro" id="IPR027417">
    <property type="entry name" value="P-loop_NTPase"/>
</dbReference>
<dbReference type="Gene3D" id="3.40.50.300">
    <property type="entry name" value="P-loop containing nucleotide triphosphate hydrolases"/>
    <property type="match status" value="1"/>
</dbReference>
<dbReference type="EMBL" id="LIAE01008036">
    <property type="protein sequence ID" value="PAV75816.1"/>
    <property type="molecule type" value="Genomic_DNA"/>
</dbReference>
<dbReference type="OrthoDB" id="2386367at2759"/>
<comment type="caution">
    <text evidence="5">The sequence shown here is derived from an EMBL/GenBank/DDBJ whole genome shotgun (WGS) entry which is preliminary data.</text>
</comment>
<dbReference type="Pfam" id="PF24674">
    <property type="entry name" value="MACPF_SNTX"/>
    <property type="match status" value="1"/>
</dbReference>
<evidence type="ECO:0000313" key="5">
    <source>
        <dbReference type="EMBL" id="PAV75816.1"/>
    </source>
</evidence>
<dbReference type="AlphaFoldDB" id="A0A2A2KPB0"/>
<evidence type="ECO:0000256" key="1">
    <source>
        <dbReference type="SAM" id="Coils"/>
    </source>
</evidence>
<dbReference type="STRING" id="2018661.A0A2A2KPB0"/>
<accession>A0A2A2KPB0</accession>
<feature type="domain" description="SNTX MACPF/CDC-like" evidence="2">
    <location>
        <begin position="3"/>
        <end position="151"/>
    </location>
</feature>
<proteinExistence type="predicted"/>
<dbReference type="InterPro" id="IPR058519">
    <property type="entry name" value="DUF8206"/>
</dbReference>
<dbReference type="InterPro" id="IPR056072">
    <property type="entry name" value="SNTX_MACPF/CDC-like_dom"/>
</dbReference>
<organism evidence="5 6">
    <name type="scientific">Diploscapter pachys</name>
    <dbReference type="NCBI Taxonomy" id="2018661"/>
    <lineage>
        <taxon>Eukaryota</taxon>
        <taxon>Metazoa</taxon>
        <taxon>Ecdysozoa</taxon>
        <taxon>Nematoda</taxon>
        <taxon>Chromadorea</taxon>
        <taxon>Rhabditida</taxon>
        <taxon>Rhabditina</taxon>
        <taxon>Rhabditomorpha</taxon>
        <taxon>Rhabditoidea</taxon>
        <taxon>Rhabditidae</taxon>
        <taxon>Diploscapter</taxon>
    </lineage>
</organism>
<reference evidence="5 6" key="1">
    <citation type="journal article" date="2017" name="Curr. Biol.">
        <title>Genome architecture and evolution of a unichromosomal asexual nematode.</title>
        <authorList>
            <person name="Fradin H."/>
            <person name="Zegar C."/>
            <person name="Gutwein M."/>
            <person name="Lucas J."/>
            <person name="Kovtun M."/>
            <person name="Corcoran D."/>
            <person name="Baugh L.R."/>
            <person name="Kiontke K."/>
            <person name="Gunsalus K."/>
            <person name="Fitch D.H."/>
            <person name="Piano F."/>
        </authorList>
    </citation>
    <scope>NUCLEOTIDE SEQUENCE [LARGE SCALE GENOMIC DNA]</scope>
    <source>
        <strain evidence="5">PF1309</strain>
    </source>
</reference>
<dbReference type="Proteomes" id="UP000218231">
    <property type="component" value="Unassembled WGS sequence"/>
</dbReference>
<protein>
    <submittedName>
        <fullName evidence="5">Uncharacterized protein</fullName>
    </submittedName>
</protein>
<feature type="coiled-coil region" evidence="1">
    <location>
        <begin position="918"/>
        <end position="945"/>
    </location>
</feature>
<keyword evidence="6" id="KW-1185">Reference proteome</keyword>
<evidence type="ECO:0000259" key="2">
    <source>
        <dbReference type="Pfam" id="PF24674"/>
    </source>
</evidence>
<dbReference type="PANTHER" id="PTHR32046:SF11">
    <property type="entry name" value="IMMUNE-ASSOCIATED NUCLEOTIDE-BINDING PROTEIN 10-LIKE"/>
    <property type="match status" value="1"/>
</dbReference>